<evidence type="ECO:0000256" key="1">
    <source>
        <dbReference type="ARBA" id="ARBA00004602"/>
    </source>
</evidence>
<evidence type="ECO:0000313" key="9">
    <source>
        <dbReference type="Proteomes" id="UP000708148"/>
    </source>
</evidence>
<keyword evidence="5" id="KW-0750">Starch biosynthesis</keyword>
<dbReference type="AlphaFoldDB" id="A0A8S1JB52"/>
<dbReference type="GO" id="GO:0016757">
    <property type="term" value="F:glycosyltransferase activity"/>
    <property type="evidence" value="ECO:0007669"/>
    <property type="project" value="UniProtKB-KW"/>
</dbReference>
<dbReference type="SUPFAM" id="SSF53756">
    <property type="entry name" value="UDP-Glycosyltransferase/glycogen phosphorylase"/>
    <property type="match status" value="1"/>
</dbReference>
<dbReference type="OrthoDB" id="512920at2759"/>
<proteinExistence type="predicted"/>
<evidence type="ECO:0000256" key="4">
    <source>
        <dbReference type="ARBA" id="ARBA00022679"/>
    </source>
</evidence>
<dbReference type="GO" id="GO:0009507">
    <property type="term" value="C:chloroplast"/>
    <property type="evidence" value="ECO:0007669"/>
    <property type="project" value="TreeGrafter"/>
</dbReference>
<keyword evidence="3" id="KW-0328">Glycosyltransferase</keyword>
<evidence type="ECO:0000256" key="6">
    <source>
        <dbReference type="ARBA" id="ARBA00023234"/>
    </source>
</evidence>
<dbReference type="GO" id="GO:0009501">
    <property type="term" value="C:amyloplast"/>
    <property type="evidence" value="ECO:0007669"/>
    <property type="project" value="UniProtKB-SubCell"/>
</dbReference>
<protein>
    <recommendedName>
        <fullName evidence="7">Starch synthase catalytic domain-containing protein</fullName>
    </recommendedName>
</protein>
<dbReference type="InterPro" id="IPR013534">
    <property type="entry name" value="Starch_synth_cat_dom"/>
</dbReference>
<dbReference type="Proteomes" id="UP000708148">
    <property type="component" value="Unassembled WGS sequence"/>
</dbReference>
<dbReference type="GO" id="GO:0019252">
    <property type="term" value="P:starch biosynthetic process"/>
    <property type="evidence" value="ECO:0007669"/>
    <property type="project" value="UniProtKB-KW"/>
</dbReference>
<comment type="pathway">
    <text evidence="2">Glycan biosynthesis; starch biosynthesis.</text>
</comment>
<organism evidence="8 9">
    <name type="scientific">Ostreobium quekettii</name>
    <dbReference type="NCBI Taxonomy" id="121088"/>
    <lineage>
        <taxon>Eukaryota</taxon>
        <taxon>Viridiplantae</taxon>
        <taxon>Chlorophyta</taxon>
        <taxon>core chlorophytes</taxon>
        <taxon>Ulvophyceae</taxon>
        <taxon>TCBD clade</taxon>
        <taxon>Bryopsidales</taxon>
        <taxon>Ostreobineae</taxon>
        <taxon>Ostreobiaceae</taxon>
        <taxon>Ostreobium</taxon>
    </lineage>
</organism>
<keyword evidence="6" id="KW-0035">Amyloplast</keyword>
<dbReference type="PANTHER" id="PTHR45825:SF11">
    <property type="entry name" value="ALPHA AMYLASE DOMAIN-CONTAINING PROTEIN"/>
    <property type="match status" value="1"/>
</dbReference>
<keyword evidence="6" id="KW-0934">Plastid</keyword>
<evidence type="ECO:0000313" key="8">
    <source>
        <dbReference type="EMBL" id="CAD7704300.1"/>
    </source>
</evidence>
<evidence type="ECO:0000256" key="2">
    <source>
        <dbReference type="ARBA" id="ARBA00004727"/>
    </source>
</evidence>
<keyword evidence="9" id="KW-1185">Reference proteome</keyword>
<reference evidence="8" key="1">
    <citation type="submission" date="2020-12" db="EMBL/GenBank/DDBJ databases">
        <authorList>
            <person name="Iha C."/>
        </authorList>
    </citation>
    <scope>NUCLEOTIDE SEQUENCE</scope>
</reference>
<name>A0A8S1JB52_9CHLO</name>
<dbReference type="EMBL" id="CAJHUC010002741">
    <property type="protein sequence ID" value="CAD7704300.1"/>
    <property type="molecule type" value="Genomic_DNA"/>
</dbReference>
<evidence type="ECO:0000259" key="7">
    <source>
        <dbReference type="Pfam" id="PF08323"/>
    </source>
</evidence>
<evidence type="ECO:0000256" key="5">
    <source>
        <dbReference type="ARBA" id="ARBA00022922"/>
    </source>
</evidence>
<dbReference type="Gene3D" id="3.40.50.2000">
    <property type="entry name" value="Glycogen Phosphorylase B"/>
    <property type="match status" value="1"/>
</dbReference>
<dbReference type="PANTHER" id="PTHR45825">
    <property type="entry name" value="GRANULE-BOUND STARCH SYNTHASE 1, CHLOROPLASTIC/AMYLOPLASTIC"/>
    <property type="match status" value="1"/>
</dbReference>
<sequence length="138" mass="15409">MQGVAWVLVNRPSHKRPEGIYLDSYGIYGDNQFWYMLLCLAALEAWLQPPIADNTYGEDIVLKANDWHASLVPVCMGAKYRPGGVYLVARSILAIHSWRHQRVRSAGHLQGLMFCAHQPMPLMPTIGSLGAVFDISSL</sequence>
<comment type="caution">
    <text evidence="8">The sequence shown here is derived from an EMBL/GenBank/DDBJ whole genome shotgun (WGS) entry which is preliminary data.</text>
</comment>
<comment type="subcellular location">
    <subcellularLocation>
        <location evidence="1">Plastid</location>
        <location evidence="1">Amyloplast</location>
    </subcellularLocation>
</comment>
<evidence type="ECO:0000256" key="3">
    <source>
        <dbReference type="ARBA" id="ARBA00022676"/>
    </source>
</evidence>
<dbReference type="Pfam" id="PF08323">
    <property type="entry name" value="Glyco_transf_5"/>
    <property type="match status" value="1"/>
</dbReference>
<keyword evidence="4" id="KW-0808">Transferase</keyword>
<accession>A0A8S1JB52</accession>
<gene>
    <name evidence="8" type="ORF">OSTQU699_LOCUS9655</name>
</gene>
<feature type="domain" description="Starch synthase catalytic" evidence="7">
    <location>
        <begin position="3"/>
        <end position="113"/>
    </location>
</feature>